<accession>A0A9D1LFL3</accession>
<keyword evidence="7" id="KW-0653">Protein transport</keyword>
<gene>
    <name evidence="14" type="ORF">IAC56_06630</name>
</gene>
<keyword evidence="5" id="KW-0813">Transport</keyword>
<comment type="subunit">
    <text evidence="3">Monomer.</text>
</comment>
<dbReference type="InterPro" id="IPR029046">
    <property type="entry name" value="LolA/LolB/LppX"/>
</dbReference>
<name>A0A9D1LFL3_9BURK</name>
<sequence>MFLRTFSTALLTVLLTGCVALSTPELEQSWQGRFSVTAQSELKNENHSGRFSLTRSGTELTVLDLKTSLGNTIARITQTPGEVSLESVGASTLHANNAEDLLIQTLGFSVPIDGLQFWIDGAVIPGIESVTDPSAPPYKHIKQNGWIIDFESYDANGFPKRIKLLRDSSDQAPMISIILLISHRDHVS</sequence>
<evidence type="ECO:0000256" key="8">
    <source>
        <dbReference type="ARBA" id="ARBA00023136"/>
    </source>
</evidence>
<evidence type="ECO:0000256" key="11">
    <source>
        <dbReference type="ARBA" id="ARBA00023237"/>
    </source>
</evidence>
<dbReference type="InterPro" id="IPR004565">
    <property type="entry name" value="OM_lipoprot_LolB"/>
</dbReference>
<comment type="subcellular location">
    <subcellularLocation>
        <location evidence="1">Cell outer membrane</location>
        <topology evidence="1">Lipid-anchor</topology>
    </subcellularLocation>
</comment>
<organism evidence="14 15">
    <name type="scientific">Candidatus Aphodousia faecigallinarum</name>
    <dbReference type="NCBI Taxonomy" id="2840677"/>
    <lineage>
        <taxon>Bacteria</taxon>
        <taxon>Pseudomonadati</taxon>
        <taxon>Pseudomonadota</taxon>
        <taxon>Betaproteobacteria</taxon>
        <taxon>Burkholderiales</taxon>
        <taxon>Sutterellaceae</taxon>
        <taxon>Sutterellaceae incertae sedis</taxon>
        <taxon>Candidatus Aphodousia</taxon>
    </lineage>
</organism>
<evidence type="ECO:0000256" key="2">
    <source>
        <dbReference type="ARBA" id="ARBA00009696"/>
    </source>
</evidence>
<dbReference type="EMBL" id="DVMY01000103">
    <property type="protein sequence ID" value="HIU37929.1"/>
    <property type="molecule type" value="Genomic_DNA"/>
</dbReference>
<dbReference type="Proteomes" id="UP000824083">
    <property type="component" value="Unassembled WGS sequence"/>
</dbReference>
<evidence type="ECO:0000313" key="15">
    <source>
        <dbReference type="Proteomes" id="UP000824083"/>
    </source>
</evidence>
<proteinExistence type="inferred from homology"/>
<comment type="caution">
    <text evidence="14">The sequence shown here is derived from an EMBL/GenBank/DDBJ whole genome shotgun (WGS) entry which is preliminary data.</text>
</comment>
<dbReference type="AlphaFoldDB" id="A0A9D1LFL3"/>
<keyword evidence="12 14" id="KW-0449">Lipoprotein</keyword>
<evidence type="ECO:0000256" key="1">
    <source>
        <dbReference type="ARBA" id="ARBA00004459"/>
    </source>
</evidence>
<evidence type="ECO:0000256" key="3">
    <source>
        <dbReference type="ARBA" id="ARBA00011245"/>
    </source>
</evidence>
<comment type="similarity">
    <text evidence="2">Belongs to the LolB family.</text>
</comment>
<evidence type="ECO:0000256" key="5">
    <source>
        <dbReference type="ARBA" id="ARBA00022448"/>
    </source>
</evidence>
<keyword evidence="6 13" id="KW-0732">Signal</keyword>
<evidence type="ECO:0000256" key="7">
    <source>
        <dbReference type="ARBA" id="ARBA00022927"/>
    </source>
</evidence>
<dbReference type="CDD" id="cd16326">
    <property type="entry name" value="LolB"/>
    <property type="match status" value="1"/>
</dbReference>
<dbReference type="Pfam" id="PF03550">
    <property type="entry name" value="LolB"/>
    <property type="match status" value="1"/>
</dbReference>
<keyword evidence="8" id="KW-0472">Membrane</keyword>
<keyword evidence="10" id="KW-0143">Chaperone</keyword>
<evidence type="ECO:0000313" key="14">
    <source>
        <dbReference type="EMBL" id="HIU37929.1"/>
    </source>
</evidence>
<evidence type="ECO:0000256" key="13">
    <source>
        <dbReference type="SAM" id="SignalP"/>
    </source>
</evidence>
<reference evidence="14" key="1">
    <citation type="submission" date="2020-10" db="EMBL/GenBank/DDBJ databases">
        <authorList>
            <person name="Gilroy R."/>
        </authorList>
    </citation>
    <scope>NUCLEOTIDE SEQUENCE</scope>
    <source>
        <strain evidence="14">7463</strain>
    </source>
</reference>
<feature type="chain" id="PRO_5038394100" description="Outer-membrane lipoprotein LolB" evidence="13">
    <location>
        <begin position="23"/>
        <end position="188"/>
    </location>
</feature>
<dbReference type="SUPFAM" id="SSF89392">
    <property type="entry name" value="Prokaryotic lipoproteins and lipoprotein localization factors"/>
    <property type="match status" value="1"/>
</dbReference>
<protein>
    <recommendedName>
        <fullName evidence="4">Outer-membrane lipoprotein LolB</fullName>
    </recommendedName>
</protein>
<keyword evidence="11" id="KW-0998">Cell outer membrane</keyword>
<reference evidence="14" key="2">
    <citation type="journal article" date="2021" name="PeerJ">
        <title>Extensive microbial diversity within the chicken gut microbiome revealed by metagenomics and culture.</title>
        <authorList>
            <person name="Gilroy R."/>
            <person name="Ravi A."/>
            <person name="Getino M."/>
            <person name="Pursley I."/>
            <person name="Horton D.L."/>
            <person name="Alikhan N.F."/>
            <person name="Baker D."/>
            <person name="Gharbi K."/>
            <person name="Hall N."/>
            <person name="Watson M."/>
            <person name="Adriaenssens E.M."/>
            <person name="Foster-Nyarko E."/>
            <person name="Jarju S."/>
            <person name="Secka A."/>
            <person name="Antonio M."/>
            <person name="Oren A."/>
            <person name="Chaudhuri R.R."/>
            <person name="La Ragione R."/>
            <person name="Hildebrand F."/>
            <person name="Pallen M.J."/>
        </authorList>
    </citation>
    <scope>NUCLEOTIDE SEQUENCE</scope>
    <source>
        <strain evidence="14">7463</strain>
    </source>
</reference>
<dbReference type="Gene3D" id="2.50.20.10">
    <property type="entry name" value="Lipoprotein localisation LolA/LolB/LppX"/>
    <property type="match status" value="1"/>
</dbReference>
<evidence type="ECO:0000256" key="9">
    <source>
        <dbReference type="ARBA" id="ARBA00023139"/>
    </source>
</evidence>
<feature type="signal peptide" evidence="13">
    <location>
        <begin position="1"/>
        <end position="22"/>
    </location>
</feature>
<evidence type="ECO:0000256" key="12">
    <source>
        <dbReference type="ARBA" id="ARBA00023288"/>
    </source>
</evidence>
<dbReference type="PROSITE" id="PS51257">
    <property type="entry name" value="PROKAR_LIPOPROTEIN"/>
    <property type="match status" value="1"/>
</dbReference>
<dbReference type="GO" id="GO:0009279">
    <property type="term" value="C:cell outer membrane"/>
    <property type="evidence" value="ECO:0007669"/>
    <property type="project" value="UniProtKB-SubCell"/>
</dbReference>
<evidence type="ECO:0000256" key="4">
    <source>
        <dbReference type="ARBA" id="ARBA00016202"/>
    </source>
</evidence>
<keyword evidence="9" id="KW-0564">Palmitate</keyword>
<dbReference type="GO" id="GO:0015031">
    <property type="term" value="P:protein transport"/>
    <property type="evidence" value="ECO:0007669"/>
    <property type="project" value="UniProtKB-KW"/>
</dbReference>
<evidence type="ECO:0000256" key="10">
    <source>
        <dbReference type="ARBA" id="ARBA00023186"/>
    </source>
</evidence>
<evidence type="ECO:0000256" key="6">
    <source>
        <dbReference type="ARBA" id="ARBA00022729"/>
    </source>
</evidence>